<dbReference type="GO" id="GO:0005524">
    <property type="term" value="F:ATP binding"/>
    <property type="evidence" value="ECO:0007669"/>
    <property type="project" value="UniProtKB-KW"/>
</dbReference>
<dbReference type="PIRSF" id="PIRSF005496">
    <property type="entry name" value="ATP_hel_hrpB"/>
    <property type="match status" value="1"/>
</dbReference>
<feature type="domain" description="Helicase C-terminal" evidence="6">
    <location>
        <begin position="210"/>
        <end position="374"/>
    </location>
</feature>
<dbReference type="EMBL" id="CP037423">
    <property type="protein sequence ID" value="QDV42666.1"/>
    <property type="molecule type" value="Genomic_DNA"/>
</dbReference>
<evidence type="ECO:0000256" key="4">
    <source>
        <dbReference type="ARBA" id="ARBA00022840"/>
    </source>
</evidence>
<dbReference type="Pfam" id="PF00271">
    <property type="entry name" value="Helicase_C"/>
    <property type="match status" value="1"/>
</dbReference>
<sequence length="845" mass="93005">MPDRLPIEDCLEAVMAAVEAERPVILRAPPGAGKTTGVPPALIDSKCLPAGRVILLQPRRIAARAAAHRLSRLAGEPVGATYGYHVRFDRKVSSHTKVVAMTTGILLRRLTSDPLLEDVGCVILDEFHERSLELDLALGMLHRVRTTLRPELRLVVMSATLDTQPVERLMPDAVVVESQGRAFDVEIRYDESLSRRSSTRDGIAQSVADRVPDALRSSDGDVLVFLPGVGEIHRTADLIQGIARKQSLQVCKLYGDLSPADQDAVLAPSDQRKMVLATNVAETSITIPGITCVVDTGLARVMRYDTSVGIPSLRLQPISKASADQRAGRAGRTAPGVCFRLWPPALHRSRPDHTAAEISQADLSSALLMLASWGERQVFDFPWVTAPTEHAVQAAIRLLVQLGAIDASLAVTALGDEMNRLPVHPRLSRLLLAAKQFGCVEQAAVAAALLSERDPFERSAGSDAHHEGIQSDLIQRVMRIQRHADGTPDPGIHPAGAKQIRRVAQTLGKTLRESSHHTGVDDSIPTEQAITRSLLAAFPDRLAKRRAPGSASGVMVGGRGVKLDRASSVRSAELFVCVSVDGKGEESLVRLASATEEAWLPDELMESKRECFFHPSLKAVVARDRRYFLDLLISESTAQCNSDDQTTELLCRHAKPQLDSILPGKDKSLQSFLARWRFLTQQSADSPLPMTVDQALESVLQDLCHNRTSFNELSRAPWLDHLKGLLSYEQSQWFDQQAPESMRVPSGNRIRLDYPPGKPPTLAVRIQELYGWEKTPRIADGSVPLQLHLLGPNRRPQQITDDLESFWKTTYIEVRKELKRRYAKHHWPDDPATAVATANGLKPRR</sequence>
<dbReference type="Pfam" id="PF04408">
    <property type="entry name" value="WHD_HA2"/>
    <property type="match status" value="1"/>
</dbReference>
<keyword evidence="3 7" id="KW-0347">Helicase</keyword>
<dbReference type="Pfam" id="PF21010">
    <property type="entry name" value="HA2_C"/>
    <property type="match status" value="1"/>
</dbReference>
<dbReference type="InterPro" id="IPR014001">
    <property type="entry name" value="Helicase_ATP-bd"/>
</dbReference>
<dbReference type="KEGG" id="snep:Enr13x_25160"/>
<dbReference type="SUPFAM" id="SSF52540">
    <property type="entry name" value="P-loop containing nucleoside triphosphate hydrolases"/>
    <property type="match status" value="1"/>
</dbReference>
<dbReference type="Gene3D" id="3.40.50.300">
    <property type="entry name" value="P-loop containing nucleotide triphosphate hydrolases"/>
    <property type="match status" value="2"/>
</dbReference>
<dbReference type="PROSITE" id="PS51194">
    <property type="entry name" value="HELICASE_CTER"/>
    <property type="match status" value="1"/>
</dbReference>
<dbReference type="SMART" id="SM00847">
    <property type="entry name" value="HA2"/>
    <property type="match status" value="1"/>
</dbReference>
<keyword evidence="8" id="KW-1185">Reference proteome</keyword>
<evidence type="ECO:0000313" key="7">
    <source>
        <dbReference type="EMBL" id="QDV42666.1"/>
    </source>
</evidence>
<dbReference type="InterPro" id="IPR011545">
    <property type="entry name" value="DEAD/DEAH_box_helicase_dom"/>
</dbReference>
<dbReference type="InterPro" id="IPR048333">
    <property type="entry name" value="HA2_WH"/>
</dbReference>
<dbReference type="PANTHER" id="PTHR43519">
    <property type="entry name" value="ATP-DEPENDENT RNA HELICASE HRPB"/>
    <property type="match status" value="1"/>
</dbReference>
<dbReference type="GO" id="GO:0016787">
    <property type="term" value="F:hydrolase activity"/>
    <property type="evidence" value="ECO:0007669"/>
    <property type="project" value="UniProtKB-KW"/>
</dbReference>
<dbReference type="CDD" id="cd17990">
    <property type="entry name" value="DEXHc_HrpB"/>
    <property type="match status" value="1"/>
</dbReference>
<dbReference type="AlphaFoldDB" id="A0A518HP94"/>
<feature type="domain" description="Helicase ATP-binding" evidence="5">
    <location>
        <begin position="15"/>
        <end position="179"/>
    </location>
</feature>
<dbReference type="FunFam" id="3.40.50.300:FF:002125">
    <property type="entry name" value="ATP-dependent helicase HrpB"/>
    <property type="match status" value="1"/>
</dbReference>
<dbReference type="PANTHER" id="PTHR43519:SF1">
    <property type="entry name" value="ATP-DEPENDENT RNA HELICASE HRPB"/>
    <property type="match status" value="1"/>
</dbReference>
<dbReference type="GO" id="GO:0003724">
    <property type="term" value="F:RNA helicase activity"/>
    <property type="evidence" value="ECO:0007669"/>
    <property type="project" value="UniProtKB-EC"/>
</dbReference>
<name>A0A518HP94_9BACT</name>
<evidence type="ECO:0000259" key="6">
    <source>
        <dbReference type="PROSITE" id="PS51194"/>
    </source>
</evidence>
<dbReference type="EC" id="3.6.4.13" evidence="7"/>
<dbReference type="InterPro" id="IPR007502">
    <property type="entry name" value="Helicase-assoc_dom"/>
</dbReference>
<dbReference type="Proteomes" id="UP000319004">
    <property type="component" value="Chromosome"/>
</dbReference>
<dbReference type="PROSITE" id="PS51192">
    <property type="entry name" value="HELICASE_ATP_BIND_1"/>
    <property type="match status" value="1"/>
</dbReference>
<evidence type="ECO:0000313" key="8">
    <source>
        <dbReference type="Proteomes" id="UP000319004"/>
    </source>
</evidence>
<dbReference type="SMART" id="SM00487">
    <property type="entry name" value="DEXDc"/>
    <property type="match status" value="1"/>
</dbReference>
<keyword evidence="4" id="KW-0067">ATP-binding</keyword>
<evidence type="ECO:0000256" key="2">
    <source>
        <dbReference type="ARBA" id="ARBA00022801"/>
    </source>
</evidence>
<proteinExistence type="predicted"/>
<dbReference type="InterPro" id="IPR013689">
    <property type="entry name" value="RNA_helicase_ATP-dep_HrpB_C"/>
</dbReference>
<evidence type="ECO:0000259" key="5">
    <source>
        <dbReference type="PROSITE" id="PS51192"/>
    </source>
</evidence>
<keyword evidence="1" id="KW-0547">Nucleotide-binding</keyword>
<dbReference type="InterPro" id="IPR001650">
    <property type="entry name" value="Helicase_C-like"/>
</dbReference>
<dbReference type="Gene3D" id="1.20.120.1080">
    <property type="match status" value="1"/>
</dbReference>
<dbReference type="SMART" id="SM00490">
    <property type="entry name" value="HELICc"/>
    <property type="match status" value="1"/>
</dbReference>
<reference evidence="7 8" key="1">
    <citation type="submission" date="2019-03" db="EMBL/GenBank/DDBJ databases">
        <title>Deep-cultivation of Planctomycetes and their phenomic and genomic characterization uncovers novel biology.</title>
        <authorList>
            <person name="Wiegand S."/>
            <person name="Jogler M."/>
            <person name="Boedeker C."/>
            <person name="Pinto D."/>
            <person name="Vollmers J."/>
            <person name="Rivas-Marin E."/>
            <person name="Kohn T."/>
            <person name="Peeters S.H."/>
            <person name="Heuer A."/>
            <person name="Rast P."/>
            <person name="Oberbeckmann S."/>
            <person name="Bunk B."/>
            <person name="Jeske O."/>
            <person name="Meyerdierks A."/>
            <person name="Storesund J.E."/>
            <person name="Kallscheuer N."/>
            <person name="Luecker S."/>
            <person name="Lage O.M."/>
            <person name="Pohl T."/>
            <person name="Merkel B.J."/>
            <person name="Hornburger P."/>
            <person name="Mueller R.-W."/>
            <person name="Bruemmer F."/>
            <person name="Labrenz M."/>
            <person name="Spormann A.M."/>
            <person name="Op den Camp H."/>
            <person name="Overmann J."/>
            <person name="Amann R."/>
            <person name="Jetten M.S.M."/>
            <person name="Mascher T."/>
            <person name="Medema M.H."/>
            <person name="Devos D.P."/>
            <person name="Kaster A.-K."/>
            <person name="Ovreas L."/>
            <person name="Rohde M."/>
            <person name="Galperin M.Y."/>
            <person name="Jogler C."/>
        </authorList>
    </citation>
    <scope>NUCLEOTIDE SEQUENCE [LARGE SCALE GENOMIC DNA]</scope>
    <source>
        <strain evidence="7 8">Enr13</strain>
    </source>
</reference>
<organism evidence="7 8">
    <name type="scientific">Stieleria neptunia</name>
    <dbReference type="NCBI Taxonomy" id="2527979"/>
    <lineage>
        <taxon>Bacteria</taxon>
        <taxon>Pseudomonadati</taxon>
        <taxon>Planctomycetota</taxon>
        <taxon>Planctomycetia</taxon>
        <taxon>Pirellulales</taxon>
        <taxon>Pirellulaceae</taxon>
        <taxon>Stieleria</taxon>
    </lineage>
</organism>
<evidence type="ECO:0000256" key="3">
    <source>
        <dbReference type="ARBA" id="ARBA00022806"/>
    </source>
</evidence>
<dbReference type="GO" id="GO:0003676">
    <property type="term" value="F:nucleic acid binding"/>
    <property type="evidence" value="ECO:0007669"/>
    <property type="project" value="InterPro"/>
</dbReference>
<accession>A0A518HP94</accession>
<protein>
    <submittedName>
        <fullName evidence="7">ATP-dependent RNA helicase HrpB</fullName>
        <ecNumber evidence="7">3.6.4.13</ecNumber>
    </submittedName>
</protein>
<dbReference type="Pfam" id="PF00270">
    <property type="entry name" value="DEAD"/>
    <property type="match status" value="1"/>
</dbReference>
<keyword evidence="2 7" id="KW-0378">Hydrolase</keyword>
<dbReference type="OrthoDB" id="9808833at2"/>
<dbReference type="RefSeq" id="WP_145386259.1">
    <property type="nucleotide sequence ID" value="NZ_CP037423.1"/>
</dbReference>
<dbReference type="NCBIfam" id="TIGR01970">
    <property type="entry name" value="DEAH_box_HrpB"/>
    <property type="match status" value="1"/>
</dbReference>
<dbReference type="Pfam" id="PF08482">
    <property type="entry name" value="HrpB_C"/>
    <property type="match status" value="1"/>
</dbReference>
<dbReference type="InterPro" id="IPR027417">
    <property type="entry name" value="P-loop_NTPase"/>
</dbReference>
<dbReference type="InterPro" id="IPR049614">
    <property type="entry name" value="HrpB_DEXH"/>
</dbReference>
<gene>
    <name evidence="7" type="primary">hrpB_2</name>
    <name evidence="7" type="ORF">Enr13x_25160</name>
</gene>
<evidence type="ECO:0000256" key="1">
    <source>
        <dbReference type="ARBA" id="ARBA00022741"/>
    </source>
</evidence>
<dbReference type="InterPro" id="IPR010225">
    <property type="entry name" value="HrpB"/>
</dbReference>
<dbReference type="CDD" id="cd18791">
    <property type="entry name" value="SF2_C_RHA"/>
    <property type="match status" value="1"/>
</dbReference>